<reference evidence="10" key="1">
    <citation type="journal article" date="2020" name="mSystems">
        <title>Genome- and Community-Level Interaction Insights into Carbon Utilization and Element Cycling Functions of Hydrothermarchaeota in Hydrothermal Sediment.</title>
        <authorList>
            <person name="Zhou Z."/>
            <person name="Liu Y."/>
            <person name="Xu W."/>
            <person name="Pan J."/>
            <person name="Luo Z.H."/>
            <person name="Li M."/>
        </authorList>
    </citation>
    <scope>NUCLEOTIDE SEQUENCE [LARGE SCALE GENOMIC DNA]</scope>
    <source>
        <strain evidence="10">SpSt-222</strain>
    </source>
</reference>
<feature type="domain" description="Exonuclease VII large subunit C-terminal" evidence="8">
    <location>
        <begin position="125"/>
        <end position="303"/>
    </location>
</feature>
<sequence length="412" mass="46082">MLGSEAIGVAELTQRIKDLLEAQPELQFVRVRGEITNARTYASGHWYFSLREGEALLRCVLFRSTAQWLPYLPRDGDEVVATGSIGVYERDGVYQLYVDHLEPLGDGALRQQFELLKQKLEREGLFDETRKRSLPQLPRCIAVVTSPHGAVWHDIQSVISRRYPYVHLILAPARVQGDGAVESLIAALQAVQADGRAQVVIIARGGGSLEDLWCFNDERLARTVFACRIPVVSAVGHQTDWTICDYVADLRAPTPSAAAELVTPNDRATLLSWLQGLSERLNELIARRVEASRERVNQLEHRLQRTAPRHRMDNLRQRLDQSAQRLDLAITHHMLRARNHVRTLARELELLSPYGPLERGYLLAEDMASGNLVRSVNHVTIGQRLRLHFSDGTAETSVQAVQPKGTGGGSHG</sequence>
<dbReference type="Gene3D" id="2.40.50.1010">
    <property type="match status" value="1"/>
</dbReference>
<dbReference type="Pfam" id="PF13742">
    <property type="entry name" value="tRNA_anti_2"/>
    <property type="match status" value="1"/>
</dbReference>
<dbReference type="InterPro" id="IPR020579">
    <property type="entry name" value="Exonuc_VII_lsu_C"/>
</dbReference>
<dbReference type="NCBIfam" id="TIGR00237">
    <property type="entry name" value="xseA"/>
    <property type="match status" value="1"/>
</dbReference>
<evidence type="ECO:0000256" key="2">
    <source>
        <dbReference type="ARBA" id="ARBA00022722"/>
    </source>
</evidence>
<evidence type="ECO:0000313" key="10">
    <source>
        <dbReference type="EMBL" id="HEF65167.1"/>
    </source>
</evidence>
<dbReference type="GO" id="GO:0009318">
    <property type="term" value="C:exodeoxyribonuclease VII complex"/>
    <property type="evidence" value="ECO:0007669"/>
    <property type="project" value="UniProtKB-UniRule"/>
</dbReference>
<dbReference type="PANTHER" id="PTHR30008:SF0">
    <property type="entry name" value="EXODEOXYRIBONUCLEASE 7 LARGE SUBUNIT"/>
    <property type="match status" value="1"/>
</dbReference>
<dbReference type="GO" id="GO:0003676">
    <property type="term" value="F:nucleic acid binding"/>
    <property type="evidence" value="ECO:0007669"/>
    <property type="project" value="InterPro"/>
</dbReference>
<protein>
    <recommendedName>
        <fullName evidence="5">Exodeoxyribonuclease 7 large subunit</fullName>
        <ecNumber evidence="5">3.1.11.6</ecNumber>
    </recommendedName>
    <alternativeName>
        <fullName evidence="5">Exodeoxyribonuclease VII large subunit</fullName>
        <shortName evidence="5">Exonuclease VII large subunit</shortName>
    </alternativeName>
</protein>
<keyword evidence="1 5" id="KW-0963">Cytoplasm</keyword>
<dbReference type="Pfam" id="PF02601">
    <property type="entry name" value="Exonuc_VII_L"/>
    <property type="match status" value="1"/>
</dbReference>
<accession>A0A7C2BE71</accession>
<feature type="domain" description="OB-fold nucleic acid binding" evidence="9">
    <location>
        <begin position="9"/>
        <end position="101"/>
    </location>
</feature>
<evidence type="ECO:0000256" key="4">
    <source>
        <dbReference type="ARBA" id="ARBA00022839"/>
    </source>
</evidence>
<keyword evidence="3 5" id="KW-0378">Hydrolase</keyword>
<evidence type="ECO:0000259" key="8">
    <source>
        <dbReference type="Pfam" id="PF02601"/>
    </source>
</evidence>
<keyword evidence="7" id="KW-0175">Coiled coil</keyword>
<keyword evidence="4 5" id="KW-0269">Exonuclease</keyword>
<dbReference type="GO" id="GO:0008855">
    <property type="term" value="F:exodeoxyribonuclease VII activity"/>
    <property type="evidence" value="ECO:0007669"/>
    <property type="project" value="UniProtKB-UniRule"/>
</dbReference>
<evidence type="ECO:0000256" key="7">
    <source>
        <dbReference type="SAM" id="Coils"/>
    </source>
</evidence>
<evidence type="ECO:0000256" key="3">
    <source>
        <dbReference type="ARBA" id="ARBA00022801"/>
    </source>
</evidence>
<dbReference type="HAMAP" id="MF_00378">
    <property type="entry name" value="Exonuc_7_L"/>
    <property type="match status" value="1"/>
</dbReference>
<dbReference type="InterPro" id="IPR003753">
    <property type="entry name" value="Exonuc_VII_L"/>
</dbReference>
<comment type="caution">
    <text evidence="10">The sequence shown here is derived from an EMBL/GenBank/DDBJ whole genome shotgun (WGS) entry which is preliminary data.</text>
</comment>
<evidence type="ECO:0000256" key="6">
    <source>
        <dbReference type="RuleBase" id="RU004355"/>
    </source>
</evidence>
<dbReference type="EC" id="3.1.11.6" evidence="5"/>
<evidence type="ECO:0000259" key="9">
    <source>
        <dbReference type="Pfam" id="PF13742"/>
    </source>
</evidence>
<comment type="similarity">
    <text evidence="5 6">Belongs to the XseA family.</text>
</comment>
<evidence type="ECO:0000256" key="5">
    <source>
        <dbReference type="HAMAP-Rule" id="MF_00378"/>
    </source>
</evidence>
<organism evidence="10">
    <name type="scientific">Thermomicrobium roseum</name>
    <dbReference type="NCBI Taxonomy" id="500"/>
    <lineage>
        <taxon>Bacteria</taxon>
        <taxon>Pseudomonadati</taxon>
        <taxon>Thermomicrobiota</taxon>
        <taxon>Thermomicrobia</taxon>
        <taxon>Thermomicrobiales</taxon>
        <taxon>Thermomicrobiaceae</taxon>
        <taxon>Thermomicrobium</taxon>
    </lineage>
</organism>
<dbReference type="EMBL" id="DSJL01000011">
    <property type="protein sequence ID" value="HEF65167.1"/>
    <property type="molecule type" value="Genomic_DNA"/>
</dbReference>
<dbReference type="GO" id="GO:0005737">
    <property type="term" value="C:cytoplasm"/>
    <property type="evidence" value="ECO:0007669"/>
    <property type="project" value="UniProtKB-SubCell"/>
</dbReference>
<name>A0A7C2BE71_THERO</name>
<comment type="catalytic activity">
    <reaction evidence="5 6">
        <text>Exonucleolytic cleavage in either 5'- to 3'- or 3'- to 5'-direction to yield nucleoside 5'-phosphates.</text>
        <dbReference type="EC" id="3.1.11.6"/>
    </reaction>
</comment>
<evidence type="ECO:0000256" key="1">
    <source>
        <dbReference type="ARBA" id="ARBA00022490"/>
    </source>
</evidence>
<feature type="coiled-coil region" evidence="7">
    <location>
        <begin position="274"/>
        <end position="302"/>
    </location>
</feature>
<dbReference type="AlphaFoldDB" id="A0A7C2BE71"/>
<dbReference type="PANTHER" id="PTHR30008">
    <property type="entry name" value="EXODEOXYRIBONUCLEASE 7 LARGE SUBUNIT"/>
    <property type="match status" value="1"/>
</dbReference>
<comment type="function">
    <text evidence="5">Bidirectionally degrades single-stranded DNA into large acid-insoluble oligonucleotides, which are then degraded further into small acid-soluble oligonucleotides.</text>
</comment>
<proteinExistence type="inferred from homology"/>
<comment type="subcellular location">
    <subcellularLocation>
        <location evidence="5 6">Cytoplasm</location>
    </subcellularLocation>
</comment>
<gene>
    <name evidence="5 10" type="primary">xseA</name>
    <name evidence="10" type="ORF">ENP47_06195</name>
</gene>
<dbReference type="GO" id="GO:0006308">
    <property type="term" value="P:DNA catabolic process"/>
    <property type="evidence" value="ECO:0007669"/>
    <property type="project" value="UniProtKB-UniRule"/>
</dbReference>
<keyword evidence="2 5" id="KW-0540">Nuclease</keyword>
<dbReference type="CDD" id="cd04489">
    <property type="entry name" value="ExoVII_LU_OBF"/>
    <property type="match status" value="1"/>
</dbReference>
<dbReference type="InterPro" id="IPR025824">
    <property type="entry name" value="OB-fold_nuc-bd_dom"/>
</dbReference>
<comment type="subunit">
    <text evidence="5">Heterooligomer composed of large and small subunits.</text>
</comment>